<proteinExistence type="inferred from homology"/>
<dbReference type="SMART" id="SM00644">
    <property type="entry name" value="Ami_2"/>
    <property type="match status" value="1"/>
</dbReference>
<keyword evidence="4" id="KW-0378">Hydrolase</keyword>
<comment type="caution">
    <text evidence="7">The sequence shown here is derived from an EMBL/GenBank/DDBJ whole genome shotgun (WGS) entry which is preliminary data.</text>
</comment>
<dbReference type="InterPro" id="IPR036505">
    <property type="entry name" value="Amidase/PGRP_sf"/>
</dbReference>
<dbReference type="GO" id="GO:0009253">
    <property type="term" value="P:peptidoglycan catabolic process"/>
    <property type="evidence" value="ECO:0007669"/>
    <property type="project" value="InterPro"/>
</dbReference>
<sequence length="257" mass="28831">MRLPLLLLFTVLLAGCAGGLKINTDYISKDQDNRVQYLVLHYTSTDSKGSLKTLTQGGVSAHYLVDEDGTIYRLVDESRRAWHAGESEWQGRTWLNSSSIGIEIVNPGYKDTPAGRVWYRYSDKQIDAVVALVKDIQARQHIRPGNIIGHSDIAPQRKVDPGPFFPWKRLADAGLIYWPQPAVVAQRMASLGNYLPPADWFQSQLARLGYTVPQTGIFDTATRNVIAAFQMKYRPERFDGQPDIQTAALMLALPDNR</sequence>
<dbReference type="GO" id="GO:0009254">
    <property type="term" value="P:peptidoglycan turnover"/>
    <property type="evidence" value="ECO:0007669"/>
    <property type="project" value="TreeGrafter"/>
</dbReference>
<dbReference type="Pfam" id="PF01510">
    <property type="entry name" value="Amidase_2"/>
    <property type="match status" value="1"/>
</dbReference>
<dbReference type="SUPFAM" id="SSF55846">
    <property type="entry name" value="N-acetylmuramoyl-L-alanine amidase-like"/>
    <property type="match status" value="1"/>
</dbReference>
<organism evidence="7 8">
    <name type="scientific">Pseudomonas duriflava</name>
    <dbReference type="NCBI Taxonomy" id="459528"/>
    <lineage>
        <taxon>Bacteria</taxon>
        <taxon>Pseudomonadati</taxon>
        <taxon>Pseudomonadota</taxon>
        <taxon>Gammaproteobacteria</taxon>
        <taxon>Pseudomonadales</taxon>
        <taxon>Pseudomonadaceae</taxon>
        <taxon>Pseudomonas</taxon>
    </lineage>
</organism>
<dbReference type="Gene3D" id="3.40.80.10">
    <property type="entry name" value="Peptidoglycan recognition protein-like"/>
    <property type="match status" value="1"/>
</dbReference>
<dbReference type="PANTHER" id="PTHR30417:SF1">
    <property type="entry name" value="N-ACETYLMURAMOYL-L-ALANINE AMIDASE AMID"/>
    <property type="match status" value="1"/>
</dbReference>
<dbReference type="InterPro" id="IPR036366">
    <property type="entry name" value="PGBDSf"/>
</dbReference>
<dbReference type="RefSeq" id="WP_145139025.1">
    <property type="nucleotide sequence ID" value="NZ_VLKY01000003.1"/>
</dbReference>
<dbReference type="Pfam" id="PF01471">
    <property type="entry name" value="PG_binding_1"/>
    <property type="match status" value="1"/>
</dbReference>
<evidence type="ECO:0000313" key="8">
    <source>
        <dbReference type="Proteomes" id="UP000316905"/>
    </source>
</evidence>
<dbReference type="GO" id="GO:0008745">
    <property type="term" value="F:N-acetylmuramoyl-L-alanine amidase activity"/>
    <property type="evidence" value="ECO:0007669"/>
    <property type="project" value="UniProtKB-EC"/>
</dbReference>
<dbReference type="InterPro" id="IPR036365">
    <property type="entry name" value="PGBD-like_sf"/>
</dbReference>
<evidence type="ECO:0000313" key="7">
    <source>
        <dbReference type="EMBL" id="TWI56566.1"/>
    </source>
</evidence>
<keyword evidence="8" id="KW-1185">Reference proteome</keyword>
<evidence type="ECO:0000256" key="4">
    <source>
        <dbReference type="ARBA" id="ARBA00022801"/>
    </source>
</evidence>
<dbReference type="InterPro" id="IPR002502">
    <property type="entry name" value="Amidase_domain"/>
</dbReference>
<dbReference type="OrthoDB" id="9794842at2"/>
<dbReference type="InterPro" id="IPR002477">
    <property type="entry name" value="Peptidoglycan-bd-like"/>
</dbReference>
<reference evidence="7 8" key="1">
    <citation type="journal article" date="2015" name="Stand. Genomic Sci.">
        <title>Genomic Encyclopedia of Bacterial and Archaeal Type Strains, Phase III: the genomes of soil and plant-associated and newly described type strains.</title>
        <authorList>
            <person name="Whitman W.B."/>
            <person name="Woyke T."/>
            <person name="Klenk H.P."/>
            <person name="Zhou Y."/>
            <person name="Lilburn T.G."/>
            <person name="Beck B.J."/>
            <person name="De Vos P."/>
            <person name="Vandamme P."/>
            <person name="Eisen J.A."/>
            <person name="Garrity G."/>
            <person name="Hugenholtz P."/>
            <person name="Kyrpides N.C."/>
        </authorList>
    </citation>
    <scope>NUCLEOTIDE SEQUENCE [LARGE SCALE GENOMIC DNA]</scope>
    <source>
        <strain evidence="7 8">CGMCC 1.6858</strain>
    </source>
</reference>
<evidence type="ECO:0000256" key="1">
    <source>
        <dbReference type="ARBA" id="ARBA00001561"/>
    </source>
</evidence>
<comment type="similarity">
    <text evidence="2">Belongs to the N-acetylmuramoyl-L-alanine amidase 2 family.</text>
</comment>
<dbReference type="PANTHER" id="PTHR30417">
    <property type="entry name" value="N-ACETYLMURAMOYL-L-ALANINE AMIDASE AMID"/>
    <property type="match status" value="1"/>
</dbReference>
<dbReference type="EMBL" id="VLKY01000003">
    <property type="protein sequence ID" value="TWI56566.1"/>
    <property type="molecule type" value="Genomic_DNA"/>
</dbReference>
<keyword evidence="5" id="KW-0961">Cell wall biogenesis/degradation</keyword>
<dbReference type="SUPFAM" id="SSF47090">
    <property type="entry name" value="PGBD-like"/>
    <property type="match status" value="1"/>
</dbReference>
<comment type="catalytic activity">
    <reaction evidence="1">
        <text>Hydrolyzes the link between N-acetylmuramoyl residues and L-amino acid residues in certain cell-wall glycopeptides.</text>
        <dbReference type="EC" id="3.5.1.28"/>
    </reaction>
</comment>
<dbReference type="InterPro" id="IPR051206">
    <property type="entry name" value="NAMLAA_amidase_2"/>
</dbReference>
<protein>
    <recommendedName>
        <fullName evidence="3">N-acetylmuramoyl-L-alanine amidase</fullName>
        <ecNumber evidence="3">3.5.1.28</ecNumber>
    </recommendedName>
</protein>
<evidence type="ECO:0000256" key="2">
    <source>
        <dbReference type="ARBA" id="ARBA00007553"/>
    </source>
</evidence>
<dbReference type="GO" id="GO:0019867">
    <property type="term" value="C:outer membrane"/>
    <property type="evidence" value="ECO:0007669"/>
    <property type="project" value="TreeGrafter"/>
</dbReference>
<feature type="domain" description="N-acetylmuramoyl-L-alanine amidase" evidence="6">
    <location>
        <begin position="23"/>
        <end position="162"/>
    </location>
</feature>
<evidence type="ECO:0000259" key="6">
    <source>
        <dbReference type="SMART" id="SM00644"/>
    </source>
</evidence>
<dbReference type="FunFam" id="3.40.80.10:FF:000003">
    <property type="entry name" value="N-acetylmuramoyl-L-alanine amidase"/>
    <property type="match status" value="1"/>
</dbReference>
<dbReference type="PROSITE" id="PS51257">
    <property type="entry name" value="PROKAR_LIPOPROTEIN"/>
    <property type="match status" value="1"/>
</dbReference>
<gene>
    <name evidence="7" type="ORF">IQ22_01017</name>
</gene>
<accession>A0A562QKJ1</accession>
<dbReference type="CDD" id="cd06583">
    <property type="entry name" value="PGRP"/>
    <property type="match status" value="1"/>
</dbReference>
<dbReference type="GO" id="GO:0071555">
    <property type="term" value="P:cell wall organization"/>
    <property type="evidence" value="ECO:0007669"/>
    <property type="project" value="UniProtKB-KW"/>
</dbReference>
<evidence type="ECO:0000256" key="5">
    <source>
        <dbReference type="ARBA" id="ARBA00023316"/>
    </source>
</evidence>
<evidence type="ECO:0000256" key="3">
    <source>
        <dbReference type="ARBA" id="ARBA00011901"/>
    </source>
</evidence>
<dbReference type="EC" id="3.5.1.28" evidence="3"/>
<dbReference type="Gene3D" id="1.10.101.10">
    <property type="entry name" value="PGBD-like superfamily/PGBD"/>
    <property type="match status" value="1"/>
</dbReference>
<dbReference type="AlphaFoldDB" id="A0A562QKJ1"/>
<dbReference type="Proteomes" id="UP000316905">
    <property type="component" value="Unassembled WGS sequence"/>
</dbReference>
<name>A0A562QKJ1_9PSED</name>